<feature type="compositionally biased region" description="Basic and acidic residues" evidence="1">
    <location>
        <begin position="42"/>
        <end position="75"/>
    </location>
</feature>
<reference evidence="2" key="1">
    <citation type="submission" date="2022-11" db="EMBL/GenBank/DDBJ databases">
        <title>Nonomuraea corallina sp. nov., a new species of the genus Nonomuraea isolated from sea side sediment in Thai sea.</title>
        <authorList>
            <person name="Ngamcharungchit C."/>
            <person name="Matsumoto A."/>
            <person name="Suriyachadkun C."/>
            <person name="Panbangred W."/>
            <person name="Inahashi Y."/>
            <person name="Intra B."/>
        </authorList>
    </citation>
    <scope>NUCLEOTIDE SEQUENCE</scope>
    <source>
        <strain evidence="2">MCN248</strain>
    </source>
</reference>
<gene>
    <name evidence="2" type="ORF">OUY22_31320</name>
</gene>
<evidence type="ECO:0000256" key="1">
    <source>
        <dbReference type="SAM" id="MobiDB-lite"/>
    </source>
</evidence>
<dbReference type="Proteomes" id="UP001144036">
    <property type="component" value="Unassembled WGS sequence"/>
</dbReference>
<evidence type="ECO:0000313" key="2">
    <source>
        <dbReference type="EMBL" id="MDA0637922.1"/>
    </source>
</evidence>
<protein>
    <submittedName>
        <fullName evidence="2">Uncharacterized protein</fullName>
    </submittedName>
</protein>
<name>A0ABT4SL36_9ACTN</name>
<organism evidence="2 3">
    <name type="scientific">Nonomuraea corallina</name>
    <dbReference type="NCBI Taxonomy" id="2989783"/>
    <lineage>
        <taxon>Bacteria</taxon>
        <taxon>Bacillati</taxon>
        <taxon>Actinomycetota</taxon>
        <taxon>Actinomycetes</taxon>
        <taxon>Streptosporangiales</taxon>
        <taxon>Streptosporangiaceae</taxon>
        <taxon>Nonomuraea</taxon>
    </lineage>
</organism>
<proteinExistence type="predicted"/>
<keyword evidence="3" id="KW-1185">Reference proteome</keyword>
<comment type="caution">
    <text evidence="2">The sequence shown here is derived from an EMBL/GenBank/DDBJ whole genome shotgun (WGS) entry which is preliminary data.</text>
</comment>
<evidence type="ECO:0000313" key="3">
    <source>
        <dbReference type="Proteomes" id="UP001144036"/>
    </source>
</evidence>
<sequence length="75" mass="8149">MSENPDDLPPAKDGLGAESDVVAERSGASTEKSRRPIPADPPEARDEPERPEEERPEERGRTQGDEERPDVGPTG</sequence>
<dbReference type="EMBL" id="JAPNNL010000188">
    <property type="protein sequence ID" value="MDA0637922.1"/>
    <property type="molecule type" value="Genomic_DNA"/>
</dbReference>
<feature type="region of interest" description="Disordered" evidence="1">
    <location>
        <begin position="1"/>
        <end position="75"/>
    </location>
</feature>
<dbReference type="RefSeq" id="WP_270158845.1">
    <property type="nucleotide sequence ID" value="NZ_JAPNNL010000188.1"/>
</dbReference>
<accession>A0ABT4SL36</accession>